<comment type="caution">
    <text evidence="2">The sequence shown here is derived from an EMBL/GenBank/DDBJ whole genome shotgun (WGS) entry which is preliminary data.</text>
</comment>
<reference evidence="2" key="1">
    <citation type="submission" date="2013-08" db="EMBL/GenBank/DDBJ databases">
        <authorList>
            <person name="Mendez C."/>
            <person name="Richter M."/>
            <person name="Ferrer M."/>
            <person name="Sanchez J."/>
        </authorList>
    </citation>
    <scope>NUCLEOTIDE SEQUENCE</scope>
</reference>
<protein>
    <submittedName>
        <fullName evidence="2">Uncharacterized protein</fullName>
    </submittedName>
</protein>
<evidence type="ECO:0000313" key="2">
    <source>
        <dbReference type="EMBL" id="EQD46016.1"/>
    </source>
</evidence>
<proteinExistence type="predicted"/>
<feature type="transmembrane region" description="Helical" evidence="1">
    <location>
        <begin position="17"/>
        <end position="43"/>
    </location>
</feature>
<keyword evidence="1" id="KW-0812">Transmembrane</keyword>
<name>T0ZD13_9ZZZZ</name>
<feature type="non-terminal residue" evidence="2">
    <location>
        <position position="1"/>
    </location>
</feature>
<dbReference type="AlphaFoldDB" id="T0ZD13"/>
<accession>T0ZD13</accession>
<feature type="non-terminal residue" evidence="2">
    <location>
        <position position="200"/>
    </location>
</feature>
<dbReference type="EMBL" id="AUZY01008391">
    <property type="protein sequence ID" value="EQD46016.1"/>
    <property type="molecule type" value="Genomic_DNA"/>
</dbReference>
<reference evidence="2" key="2">
    <citation type="journal article" date="2014" name="ISME J.">
        <title>Microbial stratification in low pH oxic and suboxic macroscopic growths along an acid mine drainage.</title>
        <authorList>
            <person name="Mendez-Garcia C."/>
            <person name="Mesa V."/>
            <person name="Sprenger R.R."/>
            <person name="Richter M."/>
            <person name="Diez M.S."/>
            <person name="Solano J."/>
            <person name="Bargiela R."/>
            <person name="Golyshina O.V."/>
            <person name="Manteca A."/>
            <person name="Ramos J.L."/>
            <person name="Gallego J.R."/>
            <person name="Llorente I."/>
            <person name="Martins Dos Santos V.A."/>
            <person name="Jensen O.N."/>
            <person name="Pelaez A.I."/>
            <person name="Sanchez J."/>
            <person name="Ferrer M."/>
        </authorList>
    </citation>
    <scope>NUCLEOTIDE SEQUENCE</scope>
</reference>
<keyword evidence="1" id="KW-0472">Membrane</keyword>
<evidence type="ECO:0000256" key="1">
    <source>
        <dbReference type="SAM" id="Phobius"/>
    </source>
</evidence>
<organism evidence="2">
    <name type="scientific">mine drainage metagenome</name>
    <dbReference type="NCBI Taxonomy" id="410659"/>
    <lineage>
        <taxon>unclassified sequences</taxon>
        <taxon>metagenomes</taxon>
        <taxon>ecological metagenomes</taxon>
    </lineage>
</organism>
<keyword evidence="1" id="KW-1133">Transmembrane helix</keyword>
<gene>
    <name evidence="2" type="ORF">B1B_12776</name>
</gene>
<sequence>TYADVELARPRKQQDRAVGVVIGALLLTVILFAALSAYILYYVPSTANANQLSSLVSEENGFVTLSQKLNVPPYPGSIAYGNIPMGYDGVPPFSQSTPGTLSYSNNTSIFQAYLNYTYTVNLVNSTLGSLLQPNEVAVLPITITITSTSPQNSAFDERLVVDSASYQGLEAGNLSNIFFTYTNGTVVPSWMENGNTNTST</sequence>